<dbReference type="AlphaFoldDB" id="A4BU46"/>
<evidence type="ECO:0000313" key="2">
    <source>
        <dbReference type="Proteomes" id="UP000003374"/>
    </source>
</evidence>
<keyword evidence="2" id="KW-1185">Reference proteome</keyword>
<sequence length="194" mass="21253">MGESNKYRAWPDESIGTSSGAVWRQTGAEHASIAPPPCAWSKVWRQELHCSAIHEAGHLVVARQRGYWARARLYYPMNGGRHSLYWSGQTMLQPNVLPADAVAIGLAGFISEMVHIGGVTIADCPGVYAQAAYDDFTTLSVSDRAYIASAGGIDPFDLQPRHIAKVAREVAILRTEIRREAAVLIRAAQALRLR</sequence>
<accession>A4BU46</accession>
<dbReference type="GO" id="GO:0004176">
    <property type="term" value="F:ATP-dependent peptidase activity"/>
    <property type="evidence" value="ECO:0007669"/>
    <property type="project" value="InterPro"/>
</dbReference>
<dbReference type="SUPFAM" id="SSF140990">
    <property type="entry name" value="FtsH protease domain-like"/>
    <property type="match status" value="1"/>
</dbReference>
<name>A4BU46_9GAMM</name>
<dbReference type="HOGENOM" id="CLU_1401200_0_0_6"/>
<dbReference type="InterPro" id="IPR037219">
    <property type="entry name" value="Peptidase_M41-like"/>
</dbReference>
<dbReference type="RefSeq" id="WP_005003116.1">
    <property type="nucleotide sequence ID" value="NZ_CH672427.1"/>
</dbReference>
<dbReference type="EMBL" id="AAOF01000017">
    <property type="protein sequence ID" value="EAR20720.1"/>
    <property type="molecule type" value="Genomic_DNA"/>
</dbReference>
<dbReference type="GO" id="GO:0004222">
    <property type="term" value="F:metalloendopeptidase activity"/>
    <property type="evidence" value="ECO:0007669"/>
    <property type="project" value="InterPro"/>
</dbReference>
<protein>
    <recommendedName>
        <fullName evidence="3">Peptidase M41 domain-containing protein</fullName>
    </recommendedName>
</protein>
<gene>
    <name evidence="1" type="ORF">NB231_12556</name>
</gene>
<reference evidence="1 2" key="1">
    <citation type="submission" date="2006-02" db="EMBL/GenBank/DDBJ databases">
        <authorList>
            <person name="Waterbury J."/>
            <person name="Ferriera S."/>
            <person name="Johnson J."/>
            <person name="Kravitz S."/>
            <person name="Halpern A."/>
            <person name="Remington K."/>
            <person name="Beeson K."/>
            <person name="Tran B."/>
            <person name="Rogers Y.-H."/>
            <person name="Friedman R."/>
            <person name="Venter J.C."/>
        </authorList>
    </citation>
    <scope>NUCLEOTIDE SEQUENCE [LARGE SCALE GENOMIC DNA]</scope>
    <source>
        <strain evidence="1 2">Nb-231</strain>
    </source>
</reference>
<dbReference type="GO" id="GO:0005524">
    <property type="term" value="F:ATP binding"/>
    <property type="evidence" value="ECO:0007669"/>
    <property type="project" value="InterPro"/>
</dbReference>
<proteinExistence type="predicted"/>
<dbReference type="GO" id="GO:0006508">
    <property type="term" value="P:proteolysis"/>
    <property type="evidence" value="ECO:0007669"/>
    <property type="project" value="InterPro"/>
</dbReference>
<comment type="caution">
    <text evidence="1">The sequence shown here is derived from an EMBL/GenBank/DDBJ whole genome shotgun (WGS) entry which is preliminary data.</text>
</comment>
<evidence type="ECO:0000313" key="1">
    <source>
        <dbReference type="EMBL" id="EAR20720.1"/>
    </source>
</evidence>
<organism evidence="1 2">
    <name type="scientific">Nitrococcus mobilis Nb-231</name>
    <dbReference type="NCBI Taxonomy" id="314278"/>
    <lineage>
        <taxon>Bacteria</taxon>
        <taxon>Pseudomonadati</taxon>
        <taxon>Pseudomonadota</taxon>
        <taxon>Gammaproteobacteria</taxon>
        <taxon>Chromatiales</taxon>
        <taxon>Ectothiorhodospiraceae</taxon>
        <taxon>Nitrococcus</taxon>
    </lineage>
</organism>
<dbReference type="OrthoDB" id="9803142at2"/>
<dbReference type="Proteomes" id="UP000003374">
    <property type="component" value="Unassembled WGS sequence"/>
</dbReference>
<evidence type="ECO:0008006" key="3">
    <source>
        <dbReference type="Google" id="ProtNLM"/>
    </source>
</evidence>